<dbReference type="EMBL" id="CAKOGP040002380">
    <property type="protein sequence ID" value="CAJ1968379.1"/>
    <property type="molecule type" value="Genomic_DNA"/>
</dbReference>
<gene>
    <name evidence="2" type="ORF">CYCCA115_LOCUS23210</name>
</gene>
<reference evidence="2" key="1">
    <citation type="submission" date="2023-08" db="EMBL/GenBank/DDBJ databases">
        <authorList>
            <person name="Audoor S."/>
            <person name="Bilcke G."/>
        </authorList>
    </citation>
    <scope>NUCLEOTIDE SEQUENCE</scope>
</reference>
<feature type="compositionally biased region" description="Basic and acidic residues" evidence="1">
    <location>
        <begin position="122"/>
        <end position="137"/>
    </location>
</feature>
<dbReference type="Proteomes" id="UP001295423">
    <property type="component" value="Unassembled WGS sequence"/>
</dbReference>
<feature type="compositionally biased region" description="Polar residues" evidence="1">
    <location>
        <begin position="80"/>
        <end position="91"/>
    </location>
</feature>
<sequence>MPLPTSSRSRDGIFPTTISPMRVPRFIRAVSSGASLLSSITLDDDLLSSGAINHARFQSSETTKHSRSLSPVSSPQSSSHKTTTQGGSQRQKSQRARQWSDEASTLKINDHTRKGCLSQSDHCARPFQRMEPDKSPNRDLPPMILQRRCTEPLSMAARKACMQDLGYFESGRKAVLVKRFSLPVEEDSCASIPPPFERAASDESYSFMPLKMPVRKASVEEIRMGCHPCSNALKQPMRQSSIPSFEHGTTPVNTR</sequence>
<evidence type="ECO:0000313" key="2">
    <source>
        <dbReference type="EMBL" id="CAJ1968379.1"/>
    </source>
</evidence>
<evidence type="ECO:0000256" key="1">
    <source>
        <dbReference type="SAM" id="MobiDB-lite"/>
    </source>
</evidence>
<feature type="compositionally biased region" description="Low complexity" evidence="1">
    <location>
        <begin position="68"/>
        <end position="79"/>
    </location>
</feature>
<dbReference type="AlphaFoldDB" id="A0AAD2GBJ3"/>
<evidence type="ECO:0000313" key="3">
    <source>
        <dbReference type="Proteomes" id="UP001295423"/>
    </source>
</evidence>
<feature type="region of interest" description="Disordered" evidence="1">
    <location>
        <begin position="57"/>
        <end position="141"/>
    </location>
</feature>
<comment type="caution">
    <text evidence="2">The sequence shown here is derived from an EMBL/GenBank/DDBJ whole genome shotgun (WGS) entry which is preliminary data.</text>
</comment>
<keyword evidence="3" id="KW-1185">Reference proteome</keyword>
<organism evidence="2 3">
    <name type="scientific">Cylindrotheca closterium</name>
    <dbReference type="NCBI Taxonomy" id="2856"/>
    <lineage>
        <taxon>Eukaryota</taxon>
        <taxon>Sar</taxon>
        <taxon>Stramenopiles</taxon>
        <taxon>Ochrophyta</taxon>
        <taxon>Bacillariophyta</taxon>
        <taxon>Bacillariophyceae</taxon>
        <taxon>Bacillariophycidae</taxon>
        <taxon>Bacillariales</taxon>
        <taxon>Bacillariaceae</taxon>
        <taxon>Cylindrotheca</taxon>
    </lineage>
</organism>
<accession>A0AAD2GBJ3</accession>
<protein>
    <submittedName>
        <fullName evidence="2">Uncharacterized protein</fullName>
    </submittedName>
</protein>
<proteinExistence type="predicted"/>
<name>A0AAD2GBJ3_9STRA</name>